<dbReference type="OrthoDB" id="8122429at2759"/>
<dbReference type="GO" id="GO:0003746">
    <property type="term" value="F:translation elongation factor activity"/>
    <property type="evidence" value="ECO:0007669"/>
    <property type="project" value="UniProtKB-KW"/>
</dbReference>
<organism evidence="3 4">
    <name type="scientific">Lasius niger</name>
    <name type="common">Black garden ant</name>
    <dbReference type="NCBI Taxonomy" id="67767"/>
    <lineage>
        <taxon>Eukaryota</taxon>
        <taxon>Metazoa</taxon>
        <taxon>Ecdysozoa</taxon>
        <taxon>Arthropoda</taxon>
        <taxon>Hexapoda</taxon>
        <taxon>Insecta</taxon>
        <taxon>Pterygota</taxon>
        <taxon>Neoptera</taxon>
        <taxon>Endopterygota</taxon>
        <taxon>Hymenoptera</taxon>
        <taxon>Apocrita</taxon>
        <taxon>Aculeata</taxon>
        <taxon>Formicoidea</taxon>
        <taxon>Formicidae</taxon>
        <taxon>Formicinae</taxon>
        <taxon>Lasius</taxon>
        <taxon>Lasius</taxon>
    </lineage>
</organism>
<dbReference type="Proteomes" id="UP000036403">
    <property type="component" value="Unassembled WGS sequence"/>
</dbReference>
<keyword evidence="3" id="KW-0648">Protein biosynthesis</keyword>
<keyword evidence="3" id="KW-0251">Elongation factor</keyword>
<protein>
    <submittedName>
        <fullName evidence="3">Rna polymerase ii elongation factor ell3</fullName>
    </submittedName>
</protein>
<evidence type="ECO:0000313" key="4">
    <source>
        <dbReference type="Proteomes" id="UP000036403"/>
    </source>
</evidence>
<dbReference type="EMBL" id="LBMM01005306">
    <property type="protein sequence ID" value="KMQ91628.1"/>
    <property type="molecule type" value="Genomic_DNA"/>
</dbReference>
<gene>
    <name evidence="3" type="ORF">RF55_8483</name>
</gene>
<feature type="region of interest" description="Disordered" evidence="2">
    <location>
        <begin position="1"/>
        <end position="37"/>
    </location>
</feature>
<evidence type="ECO:0000256" key="1">
    <source>
        <dbReference type="SAM" id="Coils"/>
    </source>
</evidence>
<dbReference type="PaxDb" id="67767-A0A0J7KMN3"/>
<evidence type="ECO:0000313" key="3">
    <source>
        <dbReference type="EMBL" id="KMQ91628.1"/>
    </source>
</evidence>
<proteinExistence type="predicted"/>
<feature type="compositionally biased region" description="Polar residues" evidence="2">
    <location>
        <begin position="1"/>
        <end position="11"/>
    </location>
</feature>
<feature type="coiled-coil region" evidence="1">
    <location>
        <begin position="55"/>
        <end position="85"/>
    </location>
</feature>
<evidence type="ECO:0000256" key="2">
    <source>
        <dbReference type="SAM" id="MobiDB-lite"/>
    </source>
</evidence>
<comment type="caution">
    <text evidence="3">The sequence shown here is derived from an EMBL/GenBank/DDBJ whole genome shotgun (WGS) entry which is preliminary data.</text>
</comment>
<accession>A0A0J7KMN3</accession>
<sequence>MDKTKLGNTTPGGRPVKKLENPPSAEVGPMNSGEGQLLLGKDSFRRSALETRSPVTGATRVNHSIEKENEELRNKLSKIELLTIQLGKEITALKEENIALKKALNI</sequence>
<keyword evidence="1" id="KW-0175">Coiled coil</keyword>
<keyword evidence="4" id="KW-1185">Reference proteome</keyword>
<name>A0A0J7KMN3_LASNI</name>
<dbReference type="AlphaFoldDB" id="A0A0J7KMN3"/>
<reference evidence="3 4" key="1">
    <citation type="submission" date="2015-04" db="EMBL/GenBank/DDBJ databases">
        <title>Lasius niger genome sequencing.</title>
        <authorList>
            <person name="Konorov E.A."/>
            <person name="Nikitin M.A."/>
            <person name="Kirill M.V."/>
            <person name="Chang P."/>
        </authorList>
    </citation>
    <scope>NUCLEOTIDE SEQUENCE [LARGE SCALE GENOMIC DNA]</scope>
    <source>
        <tissue evidence="3">Whole</tissue>
    </source>
</reference>